<dbReference type="PANTHER" id="PTHR46769">
    <property type="entry name" value="POLYCYSTIC KIDNEY AND HEPATIC DISEASE 1 (AUTOSOMAL RECESSIVE)-LIKE 1"/>
    <property type="match status" value="1"/>
</dbReference>
<dbReference type="PANTHER" id="PTHR46769:SF2">
    <property type="entry name" value="FIBROCYSTIN-L ISOFORM 2 PRECURSOR-RELATED"/>
    <property type="match status" value="1"/>
</dbReference>
<proteinExistence type="predicted"/>
<name>A0AAV2RQD8_MEGNR</name>
<dbReference type="Proteomes" id="UP001497623">
    <property type="component" value="Unassembled WGS sequence"/>
</dbReference>
<feature type="non-terminal residue" evidence="2">
    <location>
        <position position="1"/>
    </location>
</feature>
<evidence type="ECO:0000313" key="3">
    <source>
        <dbReference type="Proteomes" id="UP001497623"/>
    </source>
</evidence>
<organism evidence="2 3">
    <name type="scientific">Meganyctiphanes norvegica</name>
    <name type="common">Northern krill</name>
    <name type="synonym">Thysanopoda norvegica</name>
    <dbReference type="NCBI Taxonomy" id="48144"/>
    <lineage>
        <taxon>Eukaryota</taxon>
        <taxon>Metazoa</taxon>
        <taxon>Ecdysozoa</taxon>
        <taxon>Arthropoda</taxon>
        <taxon>Crustacea</taxon>
        <taxon>Multicrustacea</taxon>
        <taxon>Malacostraca</taxon>
        <taxon>Eumalacostraca</taxon>
        <taxon>Eucarida</taxon>
        <taxon>Euphausiacea</taxon>
        <taxon>Euphausiidae</taxon>
        <taxon>Meganyctiphanes</taxon>
    </lineage>
</organism>
<dbReference type="InterPro" id="IPR052387">
    <property type="entry name" value="Fibrocystin"/>
</dbReference>
<comment type="caution">
    <text evidence="2">The sequence shown here is derived from an EMBL/GenBank/DDBJ whole genome shotgun (WGS) entry which is preliminary data.</text>
</comment>
<feature type="non-terminal residue" evidence="2">
    <location>
        <position position="234"/>
    </location>
</feature>
<reference evidence="2 3" key="1">
    <citation type="submission" date="2024-05" db="EMBL/GenBank/DDBJ databases">
        <authorList>
            <person name="Wallberg A."/>
        </authorList>
    </citation>
    <scope>NUCLEOTIDE SEQUENCE [LARGE SCALE GENOMIC DNA]</scope>
</reference>
<evidence type="ECO:0000313" key="2">
    <source>
        <dbReference type="EMBL" id="CAL4137785.1"/>
    </source>
</evidence>
<gene>
    <name evidence="2" type="ORF">MNOR_LOCUS28131</name>
</gene>
<evidence type="ECO:0000256" key="1">
    <source>
        <dbReference type="ARBA" id="ARBA00022729"/>
    </source>
</evidence>
<sequence>GEASSATVTGASTYWLREGGSEIFTLTGTGFSIDQFNHFDRVLGNKVYFVNEADTLECPVVLFKTTATSILCETIPRAGRPKLDRKYKVVLFVDGVEADCDKYVEFAEWDSPKIRKITPRMHLPGTLVNYYGWLKSSHFRVHNISNPQETGNADFNYIKEVYLGNVECAFYDDEKEEFYGELTGNSLYCMPKTKYIGPMNGSLLVTEKGASKHDKYNMYVDSQDRMYLTHTYAG</sequence>
<keyword evidence="1" id="KW-0732">Signal</keyword>
<accession>A0AAV2RQD8</accession>
<dbReference type="EMBL" id="CAXKWB010030535">
    <property type="protein sequence ID" value="CAL4137785.1"/>
    <property type="molecule type" value="Genomic_DNA"/>
</dbReference>
<dbReference type="AlphaFoldDB" id="A0AAV2RQD8"/>
<keyword evidence="3" id="KW-1185">Reference proteome</keyword>
<protein>
    <submittedName>
        <fullName evidence="2">Uncharacterized protein</fullName>
    </submittedName>
</protein>